<keyword evidence="4" id="KW-1003">Cell membrane</keyword>
<dbReference type="InterPro" id="IPR036259">
    <property type="entry name" value="MFS_trans_sf"/>
</dbReference>
<gene>
    <name evidence="10" type="primary">bcr_2</name>
    <name evidence="10" type="ORF">NCTC9637_02376</name>
</gene>
<dbReference type="GO" id="GO:1990961">
    <property type="term" value="P:xenobiotic detoxification by transmembrane export across the plasma membrane"/>
    <property type="evidence" value="ECO:0007669"/>
    <property type="project" value="InterPro"/>
</dbReference>
<feature type="domain" description="Major facilitator superfamily (MFS) profile" evidence="9">
    <location>
        <begin position="11"/>
        <end position="398"/>
    </location>
</feature>
<keyword evidence="6 8" id="KW-1133">Transmembrane helix</keyword>
<dbReference type="AlphaFoldDB" id="A0A377VY35"/>
<comment type="similarity">
    <text evidence="2 8">Belongs to the major facilitator superfamily. Bcr/CmlA family.</text>
</comment>
<dbReference type="GO" id="GO:0015385">
    <property type="term" value="F:sodium:proton antiporter activity"/>
    <property type="evidence" value="ECO:0007669"/>
    <property type="project" value="TreeGrafter"/>
</dbReference>
<evidence type="ECO:0000256" key="4">
    <source>
        <dbReference type="ARBA" id="ARBA00022475"/>
    </source>
</evidence>
<feature type="transmembrane region" description="Helical" evidence="8">
    <location>
        <begin position="373"/>
        <end position="393"/>
    </location>
</feature>
<dbReference type="NCBIfam" id="TIGR00710">
    <property type="entry name" value="efflux_Bcr_CflA"/>
    <property type="match status" value="1"/>
</dbReference>
<dbReference type="Proteomes" id="UP000255099">
    <property type="component" value="Unassembled WGS sequence"/>
</dbReference>
<dbReference type="SUPFAM" id="SSF103473">
    <property type="entry name" value="MFS general substrate transporter"/>
    <property type="match status" value="1"/>
</dbReference>
<feature type="transmembrane region" description="Helical" evidence="8">
    <location>
        <begin position="166"/>
        <end position="188"/>
    </location>
</feature>
<dbReference type="FunFam" id="1.20.1720.10:FF:000005">
    <property type="entry name" value="Bcr/CflA family efflux transporter"/>
    <property type="match status" value="1"/>
</dbReference>
<dbReference type="CDD" id="cd17320">
    <property type="entry name" value="MFS_MdfA_MDR_like"/>
    <property type="match status" value="1"/>
</dbReference>
<dbReference type="InterPro" id="IPR004812">
    <property type="entry name" value="Efflux_drug-R_Bcr/CmlA"/>
</dbReference>
<evidence type="ECO:0000256" key="2">
    <source>
        <dbReference type="ARBA" id="ARBA00006236"/>
    </source>
</evidence>
<dbReference type="GO" id="GO:0042910">
    <property type="term" value="F:xenobiotic transmembrane transporter activity"/>
    <property type="evidence" value="ECO:0007669"/>
    <property type="project" value="InterPro"/>
</dbReference>
<dbReference type="EMBL" id="UGLB01000003">
    <property type="protein sequence ID" value="STT47460.1"/>
    <property type="molecule type" value="Genomic_DNA"/>
</dbReference>
<evidence type="ECO:0000259" key="9">
    <source>
        <dbReference type="PROSITE" id="PS50850"/>
    </source>
</evidence>
<feature type="transmembrane region" description="Helical" evidence="8">
    <location>
        <begin position="102"/>
        <end position="123"/>
    </location>
</feature>
<keyword evidence="5 8" id="KW-0812">Transmembrane</keyword>
<feature type="transmembrane region" description="Helical" evidence="8">
    <location>
        <begin position="47"/>
        <end position="65"/>
    </location>
</feature>
<dbReference type="InterPro" id="IPR020846">
    <property type="entry name" value="MFS_dom"/>
</dbReference>
<evidence type="ECO:0000256" key="6">
    <source>
        <dbReference type="ARBA" id="ARBA00022989"/>
    </source>
</evidence>
<evidence type="ECO:0000256" key="3">
    <source>
        <dbReference type="ARBA" id="ARBA00022448"/>
    </source>
</evidence>
<feature type="transmembrane region" description="Helical" evidence="8">
    <location>
        <begin position="77"/>
        <end position="96"/>
    </location>
</feature>
<feature type="transmembrane region" description="Helical" evidence="8">
    <location>
        <begin position="287"/>
        <end position="306"/>
    </location>
</feature>
<feature type="transmembrane region" description="Helical" evidence="8">
    <location>
        <begin position="218"/>
        <end position="244"/>
    </location>
</feature>
<feature type="transmembrane region" description="Helical" evidence="8">
    <location>
        <begin position="347"/>
        <end position="367"/>
    </location>
</feature>
<evidence type="ECO:0000256" key="7">
    <source>
        <dbReference type="ARBA" id="ARBA00023136"/>
    </source>
</evidence>
<keyword evidence="3 8" id="KW-0813">Transport</keyword>
<feature type="transmembrane region" description="Helical" evidence="8">
    <location>
        <begin position="312"/>
        <end position="335"/>
    </location>
</feature>
<accession>A0A377VY35</accession>
<sequence length="401" mass="43793">MTLKQNSSLGIVFILGLLAMLMPLSIDMYLPALPVIAAQYNVPDGSAQMTLSTYILGFALGQLLYGPMADSLGRKPVILGGTLVFAAAAVACALSQTVDMLIVMRFFHGLAAAAASVVINALMRDIYPKDEFSRMMSFVMLVTTIAPLVAPMVGGAVLVWFSWHAIFWILALVALVALLASLMIGLFIRETLPAERRQPFHLRTTLGNFATLFRHKRVLSYMLASGFSFAGMFSFLSAGPFVYININHVAPQHFGYYFALNIVFLFLMTMFNSRFVRRVGALRMFRAGLWIQFAMAVWMVVCALLDVGFWSLVIGVAAFVGCVSMVSSNAMAVILDEFPHMAGTASSLAGTFRFGIGAIIGALLSMATFTTAWPMLISIAFCATCSIFFSLYASRRRKIAR</sequence>
<keyword evidence="8" id="KW-0997">Cell inner membrane</keyword>
<name>A0A377VY35_KLEPN</name>
<dbReference type="RefSeq" id="WP_111778340.1">
    <property type="nucleotide sequence ID" value="NZ_JBMHLN010000002.1"/>
</dbReference>
<dbReference type="NCBIfam" id="NF008314">
    <property type="entry name" value="PRK11102.1"/>
    <property type="match status" value="1"/>
</dbReference>
<feature type="transmembrane region" description="Helical" evidence="8">
    <location>
        <begin position="256"/>
        <end position="275"/>
    </location>
</feature>
<evidence type="ECO:0000256" key="5">
    <source>
        <dbReference type="ARBA" id="ARBA00022692"/>
    </source>
</evidence>
<dbReference type="Gene3D" id="1.20.1720.10">
    <property type="entry name" value="Multidrug resistance protein D"/>
    <property type="match status" value="1"/>
</dbReference>
<dbReference type="Pfam" id="PF07690">
    <property type="entry name" value="MFS_1"/>
    <property type="match status" value="1"/>
</dbReference>
<proteinExistence type="inferred from homology"/>
<dbReference type="InterPro" id="IPR011701">
    <property type="entry name" value="MFS"/>
</dbReference>
<comment type="caution">
    <text evidence="8">Lacks conserved residue(s) required for the propagation of feature annotation.</text>
</comment>
<evidence type="ECO:0000313" key="10">
    <source>
        <dbReference type="EMBL" id="STT47460.1"/>
    </source>
</evidence>
<organism evidence="10 11">
    <name type="scientific">Klebsiella pneumoniae</name>
    <dbReference type="NCBI Taxonomy" id="573"/>
    <lineage>
        <taxon>Bacteria</taxon>
        <taxon>Pseudomonadati</taxon>
        <taxon>Pseudomonadota</taxon>
        <taxon>Gammaproteobacteria</taxon>
        <taxon>Enterobacterales</taxon>
        <taxon>Enterobacteriaceae</taxon>
        <taxon>Klebsiella/Raoultella group</taxon>
        <taxon>Klebsiella</taxon>
        <taxon>Klebsiella pneumoniae complex</taxon>
    </lineage>
</organism>
<dbReference type="PANTHER" id="PTHR23502:SF132">
    <property type="entry name" value="POLYAMINE TRANSPORTER 2-RELATED"/>
    <property type="match status" value="1"/>
</dbReference>
<comment type="subcellular location">
    <subcellularLocation>
        <location evidence="8">Cell inner membrane</location>
        <topology evidence="8">Multi-pass membrane protein</topology>
    </subcellularLocation>
    <subcellularLocation>
        <location evidence="1">Cell membrane</location>
        <topology evidence="1">Multi-pass membrane protein</topology>
    </subcellularLocation>
</comment>
<evidence type="ECO:0000256" key="8">
    <source>
        <dbReference type="RuleBase" id="RU365088"/>
    </source>
</evidence>
<protein>
    <recommendedName>
        <fullName evidence="8">Bcr/CflA family efflux transporter</fullName>
    </recommendedName>
</protein>
<feature type="transmembrane region" description="Helical" evidence="8">
    <location>
        <begin position="135"/>
        <end position="160"/>
    </location>
</feature>
<keyword evidence="7 8" id="KW-0472">Membrane</keyword>
<dbReference type="PROSITE" id="PS50850">
    <property type="entry name" value="MFS"/>
    <property type="match status" value="1"/>
</dbReference>
<reference evidence="10 11" key="1">
    <citation type="submission" date="2018-06" db="EMBL/GenBank/DDBJ databases">
        <authorList>
            <consortium name="Pathogen Informatics"/>
            <person name="Doyle S."/>
        </authorList>
    </citation>
    <scope>NUCLEOTIDE SEQUENCE [LARGE SCALE GENOMIC DNA]</scope>
    <source>
        <strain evidence="10 11">NCTC9637</strain>
    </source>
</reference>
<evidence type="ECO:0000256" key="1">
    <source>
        <dbReference type="ARBA" id="ARBA00004651"/>
    </source>
</evidence>
<dbReference type="GO" id="GO:0005886">
    <property type="term" value="C:plasma membrane"/>
    <property type="evidence" value="ECO:0007669"/>
    <property type="project" value="UniProtKB-SubCell"/>
</dbReference>
<dbReference type="PANTHER" id="PTHR23502">
    <property type="entry name" value="MAJOR FACILITATOR SUPERFAMILY"/>
    <property type="match status" value="1"/>
</dbReference>
<evidence type="ECO:0000313" key="11">
    <source>
        <dbReference type="Proteomes" id="UP000255099"/>
    </source>
</evidence>